<comment type="caution">
    <text evidence="1">The sequence shown here is derived from an EMBL/GenBank/DDBJ whole genome shotgun (WGS) entry which is preliminary data.</text>
</comment>
<name>A0ABR9UQY8_9CHRO</name>
<reference evidence="1 2" key="1">
    <citation type="submission" date="2020-10" db="EMBL/GenBank/DDBJ databases">
        <authorList>
            <person name="Castelo-Branco R."/>
            <person name="Eusebio N."/>
            <person name="Adriana R."/>
            <person name="Vieira A."/>
            <person name="Brugerolle De Fraissinette N."/>
            <person name="Rezende De Castro R."/>
            <person name="Schneider M.P."/>
            <person name="Vasconcelos V."/>
            <person name="Leao P.N."/>
        </authorList>
    </citation>
    <scope>NUCLEOTIDE SEQUENCE [LARGE SCALE GENOMIC DNA]</scope>
    <source>
        <strain evidence="1 2">LEGE 06123</strain>
    </source>
</reference>
<keyword evidence="2" id="KW-1185">Reference proteome</keyword>
<evidence type="ECO:0000313" key="1">
    <source>
        <dbReference type="EMBL" id="MBE9190671.1"/>
    </source>
</evidence>
<proteinExistence type="predicted"/>
<evidence type="ECO:0000313" key="2">
    <source>
        <dbReference type="Proteomes" id="UP000651156"/>
    </source>
</evidence>
<protein>
    <submittedName>
        <fullName evidence="1">Uncharacterized protein</fullName>
    </submittedName>
</protein>
<accession>A0ABR9UQY8</accession>
<organism evidence="1 2">
    <name type="scientific">Gloeocapsopsis crepidinum LEGE 06123</name>
    <dbReference type="NCBI Taxonomy" id="588587"/>
    <lineage>
        <taxon>Bacteria</taxon>
        <taxon>Bacillati</taxon>
        <taxon>Cyanobacteriota</taxon>
        <taxon>Cyanophyceae</taxon>
        <taxon>Oscillatoriophycideae</taxon>
        <taxon>Chroococcales</taxon>
        <taxon>Chroococcaceae</taxon>
        <taxon>Gloeocapsopsis</taxon>
    </lineage>
</organism>
<dbReference type="EMBL" id="JADEWN010000019">
    <property type="protein sequence ID" value="MBE9190671.1"/>
    <property type="molecule type" value="Genomic_DNA"/>
</dbReference>
<sequence>MLLSANESYARAEQDIEILTGIKVSHNTQQRLVHRHKFPLLQKSQSVEEVSLDGGKVRLRTPMGQACVWKDYKAVALHQLAVAAFFCDNCTLVQWVNRQPLAKIFSCLGDGHDGVWNLFAQIATDWQRFEILGSASKYSGTVKVEGCLLRSRTYGMSSVRSS</sequence>
<dbReference type="RefSeq" id="WP_193931844.1">
    <property type="nucleotide sequence ID" value="NZ_CAWPMZ010000040.1"/>
</dbReference>
<dbReference type="Proteomes" id="UP000651156">
    <property type="component" value="Unassembled WGS sequence"/>
</dbReference>
<gene>
    <name evidence="1" type="ORF">IQ230_09940</name>
</gene>